<sequence>MFWAGLLAKRSSSDASWLQKGGLGFQEVDQAWNGGRWTCKATPTLKSIKVGLNCECGHSLIRSGPNHDGTYINKDLNNNLICKSLGIARGKEKATQQAKTWIILQRQ</sequence>
<keyword evidence="2" id="KW-1185">Reference proteome</keyword>
<reference evidence="1 2" key="1">
    <citation type="journal article" date="2023" name="Plants (Basel)">
        <title>Bridging the Gap: Combining Genomics and Transcriptomics Approaches to Understand Stylosanthes scabra, an Orphan Legume from the Brazilian Caatinga.</title>
        <authorList>
            <person name="Ferreira-Neto J.R.C."/>
            <person name="da Silva M.D."/>
            <person name="Binneck E."/>
            <person name="de Melo N.F."/>
            <person name="da Silva R.H."/>
            <person name="de Melo A.L.T.M."/>
            <person name="Pandolfi V."/>
            <person name="Bustamante F.O."/>
            <person name="Brasileiro-Vidal A.C."/>
            <person name="Benko-Iseppon A.M."/>
        </authorList>
    </citation>
    <scope>NUCLEOTIDE SEQUENCE [LARGE SCALE GENOMIC DNA]</scope>
    <source>
        <tissue evidence="1">Leaves</tissue>
    </source>
</reference>
<accession>A0ABU6Z3X2</accession>
<organism evidence="1 2">
    <name type="scientific">Stylosanthes scabra</name>
    <dbReference type="NCBI Taxonomy" id="79078"/>
    <lineage>
        <taxon>Eukaryota</taxon>
        <taxon>Viridiplantae</taxon>
        <taxon>Streptophyta</taxon>
        <taxon>Embryophyta</taxon>
        <taxon>Tracheophyta</taxon>
        <taxon>Spermatophyta</taxon>
        <taxon>Magnoliopsida</taxon>
        <taxon>eudicotyledons</taxon>
        <taxon>Gunneridae</taxon>
        <taxon>Pentapetalae</taxon>
        <taxon>rosids</taxon>
        <taxon>fabids</taxon>
        <taxon>Fabales</taxon>
        <taxon>Fabaceae</taxon>
        <taxon>Papilionoideae</taxon>
        <taxon>50 kb inversion clade</taxon>
        <taxon>dalbergioids sensu lato</taxon>
        <taxon>Dalbergieae</taxon>
        <taxon>Pterocarpus clade</taxon>
        <taxon>Stylosanthes</taxon>
    </lineage>
</organism>
<dbReference type="Proteomes" id="UP001341840">
    <property type="component" value="Unassembled WGS sequence"/>
</dbReference>
<evidence type="ECO:0000313" key="1">
    <source>
        <dbReference type="EMBL" id="MED6216290.1"/>
    </source>
</evidence>
<evidence type="ECO:0000313" key="2">
    <source>
        <dbReference type="Proteomes" id="UP001341840"/>
    </source>
</evidence>
<dbReference type="EMBL" id="JASCZI010271873">
    <property type="protein sequence ID" value="MED6216290.1"/>
    <property type="molecule type" value="Genomic_DNA"/>
</dbReference>
<name>A0ABU6Z3X2_9FABA</name>
<proteinExistence type="predicted"/>
<gene>
    <name evidence="1" type="ORF">PIB30_006230</name>
</gene>
<comment type="caution">
    <text evidence="1">The sequence shown here is derived from an EMBL/GenBank/DDBJ whole genome shotgun (WGS) entry which is preliminary data.</text>
</comment>
<protein>
    <submittedName>
        <fullName evidence="1">Uncharacterized protein</fullName>
    </submittedName>
</protein>